<keyword evidence="1" id="KW-0436">Ligase</keyword>
<reference evidence="2" key="1">
    <citation type="journal article" date="2019" name="Int. J. Syst. Evol. Microbiol.">
        <title>The Global Catalogue of Microorganisms (GCM) 10K type strain sequencing project: providing services to taxonomists for standard genome sequencing and annotation.</title>
        <authorList>
            <consortium name="The Broad Institute Genomics Platform"/>
            <consortium name="The Broad Institute Genome Sequencing Center for Infectious Disease"/>
            <person name="Wu L."/>
            <person name="Ma J."/>
        </authorList>
    </citation>
    <scope>NUCLEOTIDE SEQUENCE [LARGE SCALE GENOMIC DNA]</scope>
    <source>
        <strain evidence="2">JCM 17917</strain>
    </source>
</reference>
<gene>
    <name evidence="1" type="ORF">GCM10023183_01360</name>
</gene>
<dbReference type="Proteomes" id="UP001501844">
    <property type="component" value="Unassembled WGS sequence"/>
</dbReference>
<sequence>MEQAPLILTLSLDSEAQAYFNGLRKEHFPAHRNYLDAHLTLFHHLTVPQPELAETLLQVSQPQTAFALHVTELMSLGKGVAFRIESEILQLLHTQLQKDWLPTLTAQDQQKLRPHITIQNKVDPATAKELKNALELDFEPFTTTATGLTLWEYQNGPWQFLKQFNFKATGKRAR</sequence>
<dbReference type="GO" id="GO:0016874">
    <property type="term" value="F:ligase activity"/>
    <property type="evidence" value="ECO:0007669"/>
    <property type="project" value="UniProtKB-KW"/>
</dbReference>
<dbReference type="RefSeq" id="WP_345161295.1">
    <property type="nucleotide sequence ID" value="NZ_BAABGX010000001.1"/>
</dbReference>
<dbReference type="InterPro" id="IPR009097">
    <property type="entry name" value="Cyclic_Pdiesterase"/>
</dbReference>
<comment type="caution">
    <text evidence="1">The sequence shown here is derived from an EMBL/GenBank/DDBJ whole genome shotgun (WGS) entry which is preliminary data.</text>
</comment>
<evidence type="ECO:0000313" key="1">
    <source>
        <dbReference type="EMBL" id="GAA4295448.1"/>
    </source>
</evidence>
<evidence type="ECO:0000313" key="2">
    <source>
        <dbReference type="Proteomes" id="UP001501844"/>
    </source>
</evidence>
<name>A0ABP8F5K2_9BACT</name>
<accession>A0ABP8F5K2</accession>
<proteinExistence type="predicted"/>
<protein>
    <submittedName>
        <fullName evidence="1">2'-5' RNA ligase family protein</fullName>
    </submittedName>
</protein>
<dbReference type="EMBL" id="BAABGX010000001">
    <property type="protein sequence ID" value="GAA4295448.1"/>
    <property type="molecule type" value="Genomic_DNA"/>
</dbReference>
<dbReference type="Gene3D" id="3.90.1140.10">
    <property type="entry name" value="Cyclic phosphodiesterase"/>
    <property type="match status" value="1"/>
</dbReference>
<organism evidence="1 2">
    <name type="scientific">Nibribacter koreensis</name>
    <dbReference type="NCBI Taxonomy" id="1084519"/>
    <lineage>
        <taxon>Bacteria</taxon>
        <taxon>Pseudomonadati</taxon>
        <taxon>Bacteroidota</taxon>
        <taxon>Cytophagia</taxon>
        <taxon>Cytophagales</taxon>
        <taxon>Hymenobacteraceae</taxon>
        <taxon>Nibribacter</taxon>
    </lineage>
</organism>
<keyword evidence="2" id="KW-1185">Reference proteome</keyword>
<dbReference type="Pfam" id="PF13563">
    <property type="entry name" value="2_5_RNA_ligase2"/>
    <property type="match status" value="1"/>
</dbReference>
<dbReference type="SUPFAM" id="SSF55144">
    <property type="entry name" value="LigT-like"/>
    <property type="match status" value="1"/>
</dbReference>